<dbReference type="PROSITE" id="PS50048">
    <property type="entry name" value="ZN2_CY6_FUNGAL_2"/>
    <property type="match status" value="1"/>
</dbReference>
<evidence type="ECO:0000313" key="10">
    <source>
        <dbReference type="EMBL" id="PVH95791.1"/>
    </source>
</evidence>
<evidence type="ECO:0000313" key="11">
    <source>
        <dbReference type="Proteomes" id="UP000244855"/>
    </source>
</evidence>
<dbReference type="PANTHER" id="PTHR47782">
    <property type="entry name" value="ZN(II)2CYS6 TRANSCRIPTION FACTOR (EUROFUNG)-RELATED"/>
    <property type="match status" value="1"/>
</dbReference>
<feature type="compositionally biased region" description="Polar residues" evidence="8">
    <location>
        <begin position="92"/>
        <end position="104"/>
    </location>
</feature>
<feature type="domain" description="Zn(2)-C6 fungal-type" evidence="9">
    <location>
        <begin position="16"/>
        <end position="44"/>
    </location>
</feature>
<dbReference type="SMART" id="SM00066">
    <property type="entry name" value="GAL4"/>
    <property type="match status" value="1"/>
</dbReference>
<evidence type="ECO:0000256" key="5">
    <source>
        <dbReference type="ARBA" id="ARBA00023125"/>
    </source>
</evidence>
<protein>
    <recommendedName>
        <fullName evidence="9">Zn(2)-C6 fungal-type domain-containing protein</fullName>
    </recommendedName>
</protein>
<evidence type="ECO:0000256" key="7">
    <source>
        <dbReference type="ARBA" id="ARBA00023242"/>
    </source>
</evidence>
<dbReference type="OrthoDB" id="25921at2759"/>
<evidence type="ECO:0000256" key="1">
    <source>
        <dbReference type="ARBA" id="ARBA00004123"/>
    </source>
</evidence>
<dbReference type="Pfam" id="PF04082">
    <property type="entry name" value="Fungal_trans"/>
    <property type="match status" value="1"/>
</dbReference>
<dbReference type="GO" id="GO:0005634">
    <property type="term" value="C:nucleus"/>
    <property type="evidence" value="ECO:0007669"/>
    <property type="project" value="UniProtKB-SubCell"/>
</dbReference>
<evidence type="ECO:0000256" key="2">
    <source>
        <dbReference type="ARBA" id="ARBA00022723"/>
    </source>
</evidence>
<keyword evidence="4" id="KW-0805">Transcription regulation</keyword>
<name>A0A2V1DCK1_9PLEO</name>
<dbReference type="AlphaFoldDB" id="A0A2V1DCK1"/>
<dbReference type="GO" id="GO:0006351">
    <property type="term" value="P:DNA-templated transcription"/>
    <property type="evidence" value="ECO:0007669"/>
    <property type="project" value="InterPro"/>
</dbReference>
<dbReference type="CDD" id="cd00067">
    <property type="entry name" value="GAL4"/>
    <property type="match status" value="1"/>
</dbReference>
<dbReference type="GO" id="GO:0045944">
    <property type="term" value="P:positive regulation of transcription by RNA polymerase II"/>
    <property type="evidence" value="ECO:0007669"/>
    <property type="project" value="TreeGrafter"/>
</dbReference>
<dbReference type="STRING" id="97972.A0A2V1DCK1"/>
<sequence length="707" mass="80581">MTDGEETSRNPRLRLSCSRCQRRKIRCDRQYPVCGNCAKNSAACFDGDSVRLRPAPRNRVGEQTVTRLKHRITWLESIIRERLPDIDLSSEPLLSSTDDTVTGNSDSHLSPLQPQLQRQSQDLAASHLPSSVPVTQRAHEIGLISVGGNSDQRYIGPSSGYFLARLLLAGCPRSDANQGRDLSAVPPDSRSIINDLVDATQGPLPFPNSSLAHHLIQVYFDMIHPQWPLLHENSFKVTVDQLLLSETSCESRSKDPYLHFQFFMVIAISSAILSYRNNRRFPSESYCLSALQYLDQLNVHTSTQGLQCMLLLLIFTLHNPHMRVSLWHLNYQCLATVLDLGLQRNVTTQTGISRLNQEMRTRIFWTVFTLDRTIATMMGRPIGLRDEACELRLPQSVDDYHHAGPEYPLMSPTNISISIHLFRLAKLNSEIKYVANSVNRDSPSYAYSTITDIAAWQRDMLAQLNQWASNIPRQNSDNAYMEILCQIRYHSLKMLLLRPSPAIPVPSPEMLLDCYESARQTIRLYDKLYRQELLLYDWITLHGIMSCTITMLYCTRTVSSIPGKMELEDFMSDMNISLSILSATGEYWPSARRSRDSLVDLYRSIVRWIRSVKANPMRDDQRPNTSSMETTMGSIVHNPFPARNSGDQELHPEILTPLILPNDFSLESSNWQDPFTFDDITDMDGITRSLFEDFIPQVDNFTTMEGY</sequence>
<accession>A0A2V1DCK1</accession>
<dbReference type="EMBL" id="KZ805484">
    <property type="protein sequence ID" value="PVH95791.1"/>
    <property type="molecule type" value="Genomic_DNA"/>
</dbReference>
<dbReference type="InterPro" id="IPR001138">
    <property type="entry name" value="Zn2Cys6_DnaBD"/>
</dbReference>
<evidence type="ECO:0000259" key="9">
    <source>
        <dbReference type="PROSITE" id="PS50048"/>
    </source>
</evidence>
<dbReference type="Gene3D" id="4.10.240.10">
    <property type="entry name" value="Zn(2)-C6 fungal-type DNA-binding domain"/>
    <property type="match status" value="1"/>
</dbReference>
<dbReference type="SMART" id="SM00906">
    <property type="entry name" value="Fungal_trans"/>
    <property type="match status" value="1"/>
</dbReference>
<dbReference type="GO" id="GO:0043565">
    <property type="term" value="F:sequence-specific DNA binding"/>
    <property type="evidence" value="ECO:0007669"/>
    <property type="project" value="TreeGrafter"/>
</dbReference>
<dbReference type="InterPro" id="IPR036864">
    <property type="entry name" value="Zn2-C6_fun-type_DNA-bd_sf"/>
</dbReference>
<dbReference type="SUPFAM" id="SSF57701">
    <property type="entry name" value="Zn2/Cys6 DNA-binding domain"/>
    <property type="match status" value="1"/>
</dbReference>
<reference evidence="10 11" key="1">
    <citation type="journal article" date="2018" name="Sci. Rep.">
        <title>Comparative genomics provides insights into the lifestyle and reveals functional heterogeneity of dark septate endophytic fungi.</title>
        <authorList>
            <person name="Knapp D.G."/>
            <person name="Nemeth J.B."/>
            <person name="Barry K."/>
            <person name="Hainaut M."/>
            <person name="Henrissat B."/>
            <person name="Johnson J."/>
            <person name="Kuo A."/>
            <person name="Lim J.H.P."/>
            <person name="Lipzen A."/>
            <person name="Nolan M."/>
            <person name="Ohm R.A."/>
            <person name="Tamas L."/>
            <person name="Grigoriev I.V."/>
            <person name="Spatafora J.W."/>
            <person name="Nagy L.G."/>
            <person name="Kovacs G.M."/>
        </authorList>
    </citation>
    <scope>NUCLEOTIDE SEQUENCE [LARGE SCALE GENOMIC DNA]</scope>
    <source>
        <strain evidence="10 11">DSE2036</strain>
    </source>
</reference>
<dbReference type="InterPro" id="IPR052202">
    <property type="entry name" value="Yeast_MetPath_Reg"/>
</dbReference>
<gene>
    <name evidence="10" type="ORF">DM02DRAFT_645152</name>
</gene>
<dbReference type="InterPro" id="IPR007219">
    <property type="entry name" value="XnlR_reg_dom"/>
</dbReference>
<evidence type="ECO:0000256" key="6">
    <source>
        <dbReference type="ARBA" id="ARBA00023163"/>
    </source>
</evidence>
<keyword evidence="7" id="KW-0539">Nucleus</keyword>
<keyword evidence="6" id="KW-0804">Transcription</keyword>
<dbReference type="Pfam" id="PF00172">
    <property type="entry name" value="Zn_clus"/>
    <property type="match status" value="1"/>
</dbReference>
<keyword evidence="5" id="KW-0238">DNA-binding</keyword>
<proteinExistence type="predicted"/>
<evidence type="ECO:0000256" key="4">
    <source>
        <dbReference type="ARBA" id="ARBA00023015"/>
    </source>
</evidence>
<keyword evidence="2" id="KW-0479">Metal-binding</keyword>
<keyword evidence="11" id="KW-1185">Reference proteome</keyword>
<dbReference type="PANTHER" id="PTHR47782:SF1">
    <property type="entry name" value="PYRIMIDINE PATHWAY REGULATORY PROTEIN 1"/>
    <property type="match status" value="1"/>
</dbReference>
<evidence type="ECO:0000256" key="3">
    <source>
        <dbReference type="ARBA" id="ARBA00022833"/>
    </source>
</evidence>
<dbReference type="GO" id="GO:0000981">
    <property type="term" value="F:DNA-binding transcription factor activity, RNA polymerase II-specific"/>
    <property type="evidence" value="ECO:0007669"/>
    <property type="project" value="InterPro"/>
</dbReference>
<evidence type="ECO:0000256" key="8">
    <source>
        <dbReference type="SAM" id="MobiDB-lite"/>
    </source>
</evidence>
<keyword evidence="3" id="KW-0862">Zinc</keyword>
<dbReference type="GO" id="GO:0008270">
    <property type="term" value="F:zinc ion binding"/>
    <property type="evidence" value="ECO:0007669"/>
    <property type="project" value="InterPro"/>
</dbReference>
<dbReference type="Proteomes" id="UP000244855">
    <property type="component" value="Unassembled WGS sequence"/>
</dbReference>
<comment type="subcellular location">
    <subcellularLocation>
        <location evidence="1">Nucleus</location>
    </subcellularLocation>
</comment>
<organism evidence="10 11">
    <name type="scientific">Periconia macrospinosa</name>
    <dbReference type="NCBI Taxonomy" id="97972"/>
    <lineage>
        <taxon>Eukaryota</taxon>
        <taxon>Fungi</taxon>
        <taxon>Dikarya</taxon>
        <taxon>Ascomycota</taxon>
        <taxon>Pezizomycotina</taxon>
        <taxon>Dothideomycetes</taxon>
        <taxon>Pleosporomycetidae</taxon>
        <taxon>Pleosporales</taxon>
        <taxon>Massarineae</taxon>
        <taxon>Periconiaceae</taxon>
        <taxon>Periconia</taxon>
    </lineage>
</organism>
<feature type="region of interest" description="Disordered" evidence="8">
    <location>
        <begin position="89"/>
        <end position="112"/>
    </location>
</feature>
<dbReference type="CDD" id="cd12148">
    <property type="entry name" value="fungal_TF_MHR"/>
    <property type="match status" value="1"/>
</dbReference>